<keyword evidence="1" id="KW-1133">Transmembrane helix</keyword>
<keyword evidence="1" id="KW-0812">Transmembrane</keyword>
<reference evidence="3" key="1">
    <citation type="submission" date="2010-08" db="EMBL/GenBank/DDBJ databases">
        <authorList>
            <consortium name="Caenorhabditis japonica Sequencing Consortium"/>
            <person name="Wilson R.K."/>
        </authorList>
    </citation>
    <scope>NUCLEOTIDE SEQUENCE [LARGE SCALE GENOMIC DNA]</scope>
    <source>
        <strain evidence="3">DF5081</strain>
    </source>
</reference>
<organism evidence="2 3">
    <name type="scientific">Caenorhabditis japonica</name>
    <dbReference type="NCBI Taxonomy" id="281687"/>
    <lineage>
        <taxon>Eukaryota</taxon>
        <taxon>Metazoa</taxon>
        <taxon>Ecdysozoa</taxon>
        <taxon>Nematoda</taxon>
        <taxon>Chromadorea</taxon>
        <taxon>Rhabditida</taxon>
        <taxon>Rhabditina</taxon>
        <taxon>Rhabditomorpha</taxon>
        <taxon>Rhabditoidea</taxon>
        <taxon>Rhabditidae</taxon>
        <taxon>Peloderinae</taxon>
        <taxon>Caenorhabditis</taxon>
    </lineage>
</organism>
<dbReference type="InterPro" id="IPR005047">
    <property type="entry name" value="7TM_GPCR_serpentine_rcpt_Srxa"/>
</dbReference>
<evidence type="ECO:0000256" key="1">
    <source>
        <dbReference type="SAM" id="Phobius"/>
    </source>
</evidence>
<protein>
    <submittedName>
        <fullName evidence="2">Uncharacterized protein</fullName>
    </submittedName>
</protein>
<dbReference type="PANTHER" id="PTHR23018:SF3">
    <property type="entry name" value="SERPENTINE RECEPTOR CLASS XA 10"/>
    <property type="match status" value="1"/>
</dbReference>
<feature type="transmembrane region" description="Helical" evidence="1">
    <location>
        <begin position="57"/>
        <end position="74"/>
    </location>
</feature>
<dbReference type="PANTHER" id="PTHR23018">
    <property type="entry name" value="SERPENTINE RECEPTOR, CLASS XA-RELATED"/>
    <property type="match status" value="1"/>
</dbReference>
<dbReference type="Proteomes" id="UP000005237">
    <property type="component" value="Unassembled WGS sequence"/>
</dbReference>
<evidence type="ECO:0000313" key="3">
    <source>
        <dbReference type="Proteomes" id="UP000005237"/>
    </source>
</evidence>
<keyword evidence="1" id="KW-0472">Membrane</keyword>
<name>A0A8R1DJQ1_CAEJA</name>
<dbReference type="EnsemblMetazoa" id="CJA04721.1">
    <property type="protein sequence ID" value="CJA04721.1"/>
    <property type="gene ID" value="WBGene00123923"/>
</dbReference>
<proteinExistence type="predicted"/>
<sequence length="110" mass="12822">MPSDVSKAKKKTERMLMIQAFITAFYLSVYELTSLVLRVSPELFTSLSLDGKMAFTYFRVAQIPCHVFLVYYIFTPVTRKIYITFLRERVFCMKPQSEKTTKVSAVSNRK</sequence>
<feature type="transmembrane region" description="Helical" evidence="1">
    <location>
        <begin position="16"/>
        <end position="37"/>
    </location>
</feature>
<dbReference type="AlphaFoldDB" id="A0A8R1DJQ1"/>
<accession>A0A8R1DJQ1</accession>
<reference evidence="2" key="2">
    <citation type="submission" date="2022-06" db="UniProtKB">
        <authorList>
            <consortium name="EnsemblMetazoa"/>
        </authorList>
    </citation>
    <scope>IDENTIFICATION</scope>
    <source>
        <strain evidence="2">DF5081</strain>
    </source>
</reference>
<keyword evidence="3" id="KW-1185">Reference proteome</keyword>
<evidence type="ECO:0000313" key="2">
    <source>
        <dbReference type="EnsemblMetazoa" id="CJA04721.1"/>
    </source>
</evidence>